<gene>
    <name evidence="4" type="ORF">BFW87_00655</name>
</gene>
<accession>A0A1T2ZA25</accession>
<dbReference type="PANTHER" id="PTHR13847">
    <property type="entry name" value="SARCOSINE DEHYDROGENASE-RELATED"/>
    <property type="match status" value="1"/>
</dbReference>
<dbReference type="GO" id="GO:0055130">
    <property type="term" value="P:D-alanine catabolic process"/>
    <property type="evidence" value="ECO:0007669"/>
    <property type="project" value="TreeGrafter"/>
</dbReference>
<dbReference type="InterPro" id="IPR036188">
    <property type="entry name" value="FAD/NAD-bd_sf"/>
</dbReference>
<dbReference type="Proteomes" id="UP000190965">
    <property type="component" value="Unassembled WGS sequence"/>
</dbReference>
<sequence length="435" mass="47674">MLESRIAPKQCPHITAPLPGEVDVTVVGGGVIGVFTAWALQNEGLKVLLLEKGRIAAEQSSRNWGWIRQQGRDFAELPIMIDSIPMWNGLSSGIKEKIGYSQNGITYLARDQAAMHKHEQWLDGAKGSGVDSRMLSKREIKKLFPDSYGWIGALTTPSDATAEPVSAVPVIAKAAAVDGVIFREHCAVRALDIRSGAIEGVFTEHGRVKCDRVIIAAGAWSSLLLRQHGMLIPQLSVRASVFSTHPMRNFYNSAAADDRLAFRRRMDGSYVLATWATRDFFIGPDAFKHFRAYIPQIRNELASTRLKIAAPTGFPDAWTTPRRWNSEDKSPFENCRILDPSPNSTDLKYIKRLFALSFPHQGELGIKKSWAGMIDTMPDALPIVGAGPIAGVTIVTGMSGHGFGIAPGIAAAVADIAQLRISKYDLRAFSYSRFQ</sequence>
<dbReference type="OrthoDB" id="9815989at2"/>
<dbReference type="GO" id="GO:0008718">
    <property type="term" value="F:D-amino-acid dehydrogenase activity"/>
    <property type="evidence" value="ECO:0007669"/>
    <property type="project" value="TreeGrafter"/>
</dbReference>
<dbReference type="InterPro" id="IPR006076">
    <property type="entry name" value="FAD-dep_OxRdtase"/>
</dbReference>
<comment type="similarity">
    <text evidence="1">Belongs to the DadA oxidoreductase family.</text>
</comment>
<dbReference type="Gene3D" id="3.30.9.10">
    <property type="entry name" value="D-Amino Acid Oxidase, subunit A, domain 2"/>
    <property type="match status" value="2"/>
</dbReference>
<dbReference type="RefSeq" id="WP_078738081.1">
    <property type="nucleotide sequence ID" value="NZ_MSDF01000001.1"/>
</dbReference>
<dbReference type="GO" id="GO:0005737">
    <property type="term" value="C:cytoplasm"/>
    <property type="evidence" value="ECO:0007669"/>
    <property type="project" value="TreeGrafter"/>
</dbReference>
<proteinExistence type="inferred from homology"/>
<reference evidence="4 5" key="1">
    <citation type="submission" date="2016-12" db="EMBL/GenBank/DDBJ databases">
        <title>Draft genome sequences of seven strains of Pseudomonas fluorescens that produce 4-formylaminooxyvinylglycine.</title>
        <authorList>
            <person name="Okrent R.A."/>
            <person name="Manning V.A."/>
            <person name="Trippe K.M."/>
        </authorList>
    </citation>
    <scope>NUCLEOTIDE SEQUENCE [LARGE SCALE GENOMIC DNA]</scope>
    <source>
        <strain evidence="4 5">P5A</strain>
    </source>
</reference>
<keyword evidence="2" id="KW-0560">Oxidoreductase</keyword>
<evidence type="ECO:0000313" key="5">
    <source>
        <dbReference type="Proteomes" id="UP000190965"/>
    </source>
</evidence>
<dbReference type="EMBL" id="MSDF01000001">
    <property type="protein sequence ID" value="OPB00948.1"/>
    <property type="molecule type" value="Genomic_DNA"/>
</dbReference>
<dbReference type="GO" id="GO:0005886">
    <property type="term" value="C:plasma membrane"/>
    <property type="evidence" value="ECO:0007669"/>
    <property type="project" value="TreeGrafter"/>
</dbReference>
<evidence type="ECO:0000313" key="4">
    <source>
        <dbReference type="EMBL" id="OPB00948.1"/>
    </source>
</evidence>
<comment type="caution">
    <text evidence="4">The sequence shown here is derived from an EMBL/GenBank/DDBJ whole genome shotgun (WGS) entry which is preliminary data.</text>
</comment>
<evidence type="ECO:0000256" key="1">
    <source>
        <dbReference type="ARBA" id="ARBA00009410"/>
    </source>
</evidence>
<dbReference type="SUPFAM" id="SSF51905">
    <property type="entry name" value="FAD/NAD(P)-binding domain"/>
    <property type="match status" value="1"/>
</dbReference>
<name>A0A1T2ZA25_PSEFL</name>
<dbReference type="PANTHER" id="PTHR13847:SF280">
    <property type="entry name" value="D-AMINO ACID DEHYDROGENASE"/>
    <property type="match status" value="1"/>
</dbReference>
<evidence type="ECO:0000256" key="2">
    <source>
        <dbReference type="ARBA" id="ARBA00023002"/>
    </source>
</evidence>
<dbReference type="Gene3D" id="3.50.50.60">
    <property type="entry name" value="FAD/NAD(P)-binding domain"/>
    <property type="match status" value="2"/>
</dbReference>
<dbReference type="AlphaFoldDB" id="A0A1T2ZA25"/>
<organism evidence="4 5">
    <name type="scientific">Pseudomonas fluorescens</name>
    <dbReference type="NCBI Taxonomy" id="294"/>
    <lineage>
        <taxon>Bacteria</taxon>
        <taxon>Pseudomonadati</taxon>
        <taxon>Pseudomonadota</taxon>
        <taxon>Gammaproteobacteria</taxon>
        <taxon>Pseudomonadales</taxon>
        <taxon>Pseudomonadaceae</taxon>
        <taxon>Pseudomonas</taxon>
    </lineage>
</organism>
<dbReference type="Pfam" id="PF01266">
    <property type="entry name" value="DAO"/>
    <property type="match status" value="1"/>
</dbReference>
<protein>
    <recommendedName>
        <fullName evidence="3">FAD dependent oxidoreductase domain-containing protein</fullName>
    </recommendedName>
</protein>
<feature type="domain" description="FAD dependent oxidoreductase" evidence="3">
    <location>
        <begin position="23"/>
        <end position="415"/>
    </location>
</feature>
<evidence type="ECO:0000259" key="3">
    <source>
        <dbReference type="Pfam" id="PF01266"/>
    </source>
</evidence>